<comment type="caution">
    <text evidence="2">The sequence shown here is derived from an EMBL/GenBank/DDBJ whole genome shotgun (WGS) entry which is preliminary data.</text>
</comment>
<feature type="transmembrane region" description="Helical" evidence="1">
    <location>
        <begin position="210"/>
        <end position="231"/>
    </location>
</feature>
<dbReference type="Proteomes" id="UP001596020">
    <property type="component" value="Unassembled WGS sequence"/>
</dbReference>
<gene>
    <name evidence="2" type="ORF">ACFO3G_07260</name>
</gene>
<feature type="transmembrane region" description="Helical" evidence="1">
    <location>
        <begin position="288"/>
        <end position="308"/>
    </location>
</feature>
<feature type="transmembrane region" description="Helical" evidence="1">
    <location>
        <begin position="383"/>
        <end position="405"/>
    </location>
</feature>
<feature type="transmembrane region" description="Helical" evidence="1">
    <location>
        <begin position="452"/>
        <end position="478"/>
    </location>
</feature>
<dbReference type="RefSeq" id="WP_380079418.1">
    <property type="nucleotide sequence ID" value="NZ_JBHSGO010000197.1"/>
</dbReference>
<keyword evidence="1" id="KW-1133">Transmembrane helix</keyword>
<feature type="transmembrane region" description="Helical" evidence="1">
    <location>
        <begin position="31"/>
        <end position="54"/>
    </location>
</feature>
<organism evidence="2 3">
    <name type="scientific">Falsiporphyromonas endometrii</name>
    <dbReference type="NCBI Taxonomy" id="1387297"/>
    <lineage>
        <taxon>Bacteria</taxon>
        <taxon>Pseudomonadati</taxon>
        <taxon>Bacteroidota</taxon>
        <taxon>Bacteroidia</taxon>
        <taxon>Bacteroidales</taxon>
        <taxon>Porphyromonadaceae</taxon>
        <taxon>Falsiporphyromonas</taxon>
    </lineage>
</organism>
<feature type="transmembrane region" description="Helical" evidence="1">
    <location>
        <begin position="314"/>
        <end position="333"/>
    </location>
</feature>
<feature type="transmembrane region" description="Helical" evidence="1">
    <location>
        <begin position="148"/>
        <end position="168"/>
    </location>
</feature>
<dbReference type="EMBL" id="JBHSGO010000197">
    <property type="protein sequence ID" value="MFC4666392.1"/>
    <property type="molecule type" value="Genomic_DNA"/>
</dbReference>
<keyword evidence="1" id="KW-0812">Transmembrane</keyword>
<feature type="transmembrane region" description="Helical" evidence="1">
    <location>
        <begin position="354"/>
        <end position="377"/>
    </location>
</feature>
<evidence type="ECO:0000313" key="3">
    <source>
        <dbReference type="Proteomes" id="UP001596020"/>
    </source>
</evidence>
<reference evidence="3" key="1">
    <citation type="journal article" date="2019" name="Int. J. Syst. Evol. Microbiol.">
        <title>The Global Catalogue of Microorganisms (GCM) 10K type strain sequencing project: providing services to taxonomists for standard genome sequencing and annotation.</title>
        <authorList>
            <consortium name="The Broad Institute Genomics Platform"/>
            <consortium name="The Broad Institute Genome Sequencing Center for Infectious Disease"/>
            <person name="Wu L."/>
            <person name="Ma J."/>
        </authorList>
    </citation>
    <scope>NUCLEOTIDE SEQUENCE [LARGE SCALE GENOMIC DNA]</scope>
    <source>
        <strain evidence="3">CGMCC 4.7357</strain>
    </source>
</reference>
<evidence type="ECO:0000256" key="1">
    <source>
        <dbReference type="SAM" id="Phobius"/>
    </source>
</evidence>
<proteinExistence type="predicted"/>
<keyword evidence="3" id="KW-1185">Reference proteome</keyword>
<keyword evidence="1" id="KW-0472">Membrane</keyword>
<feature type="transmembrane region" description="Helical" evidence="1">
    <location>
        <begin position="426"/>
        <end position="446"/>
    </location>
</feature>
<feature type="transmembrane region" description="Helical" evidence="1">
    <location>
        <begin position="180"/>
        <end position="198"/>
    </location>
</feature>
<protein>
    <submittedName>
        <fullName evidence="2">DUF5687 family protein</fullName>
    </submittedName>
</protein>
<feature type="transmembrane region" description="Helical" evidence="1">
    <location>
        <begin position="66"/>
        <end position="88"/>
    </location>
</feature>
<name>A0ABV9K8P3_9PORP</name>
<sequence>MKSKYMFFSLYKHYWQSVLRSSMASLKTSNLIISLIAIAFLLLMFTVFLFTGGFDSIFRLLSPNRSLVDCCAILMFPGACIFISYRLFMQEFPNLNVDCYKLLPVRRETLFRFFIVKPLFNPLQFIAVYMLAGLILRQMIFHLGDLTGAGWLLLNSFLFVVTDVLLVGYVKFKYNINQMLALPVNLTIFLLFYLVTFLPSNILSLFENTLVFLFTSVWGSFIILTISLLTYKRSIVCYGKRYYTIEDQKGVREKSTSSGNRVDHLFAGKGQVMMMIRLIVKQIFRIKYINSLVMMGILTPVLVLMFSIGEKSISRFFVAGFFIYTPVLSLYSLQYKFFDLLMTQNISSKCYVLANYYVYLIITSSMLLITLIFNAIYPLADTLQLILFALTLIGPVLHLALFFSVKNLFYPQVGKQFGKMRESMGFADTFKAMGYVLIAIILPAFFKGHNVLTYGLLAIDIFTIVFHKWIIQISVWNFKRNKYKMIERFHSK</sequence>
<feature type="transmembrane region" description="Helical" evidence="1">
    <location>
        <begin position="109"/>
        <end position="136"/>
    </location>
</feature>
<dbReference type="Pfam" id="PF18940">
    <property type="entry name" value="DUF5687"/>
    <property type="match status" value="1"/>
</dbReference>
<evidence type="ECO:0000313" key="2">
    <source>
        <dbReference type="EMBL" id="MFC4666392.1"/>
    </source>
</evidence>
<accession>A0ABV9K8P3</accession>
<dbReference type="InterPro" id="IPR043742">
    <property type="entry name" value="DUF5687"/>
</dbReference>